<sequence length="57" mass="6510">MDDSRSILNLCAKQEIAIDPSIVYLAKDFAIQYDDDRLFTLVDDINATSDINPAWFE</sequence>
<evidence type="ECO:0000313" key="2">
    <source>
        <dbReference type="Proteomes" id="UP000828390"/>
    </source>
</evidence>
<dbReference type="EMBL" id="JAIWYP010000006">
    <property type="protein sequence ID" value="KAH3810749.1"/>
    <property type="molecule type" value="Genomic_DNA"/>
</dbReference>
<reference evidence="1" key="1">
    <citation type="journal article" date="2019" name="bioRxiv">
        <title>The Genome of the Zebra Mussel, Dreissena polymorpha: A Resource for Invasive Species Research.</title>
        <authorList>
            <person name="McCartney M.A."/>
            <person name="Auch B."/>
            <person name="Kono T."/>
            <person name="Mallez S."/>
            <person name="Zhang Y."/>
            <person name="Obille A."/>
            <person name="Becker A."/>
            <person name="Abrahante J.E."/>
            <person name="Garbe J."/>
            <person name="Badalamenti J.P."/>
            <person name="Herman A."/>
            <person name="Mangelson H."/>
            <person name="Liachko I."/>
            <person name="Sullivan S."/>
            <person name="Sone E.D."/>
            <person name="Koren S."/>
            <person name="Silverstein K.A.T."/>
            <person name="Beckman K.B."/>
            <person name="Gohl D.M."/>
        </authorList>
    </citation>
    <scope>NUCLEOTIDE SEQUENCE</scope>
    <source>
        <strain evidence="1">Duluth1</strain>
        <tissue evidence="1">Whole animal</tissue>
    </source>
</reference>
<dbReference type="Proteomes" id="UP000828390">
    <property type="component" value="Unassembled WGS sequence"/>
</dbReference>
<reference evidence="1" key="2">
    <citation type="submission" date="2020-11" db="EMBL/GenBank/DDBJ databases">
        <authorList>
            <person name="McCartney M.A."/>
            <person name="Auch B."/>
            <person name="Kono T."/>
            <person name="Mallez S."/>
            <person name="Becker A."/>
            <person name="Gohl D.M."/>
            <person name="Silverstein K.A.T."/>
            <person name="Koren S."/>
            <person name="Bechman K.B."/>
            <person name="Herman A."/>
            <person name="Abrahante J.E."/>
            <person name="Garbe J."/>
        </authorList>
    </citation>
    <scope>NUCLEOTIDE SEQUENCE</scope>
    <source>
        <strain evidence="1">Duluth1</strain>
        <tissue evidence="1">Whole animal</tissue>
    </source>
</reference>
<evidence type="ECO:0000313" key="1">
    <source>
        <dbReference type="EMBL" id="KAH3810749.1"/>
    </source>
</evidence>
<comment type="caution">
    <text evidence="1">The sequence shown here is derived from an EMBL/GenBank/DDBJ whole genome shotgun (WGS) entry which is preliminary data.</text>
</comment>
<proteinExistence type="predicted"/>
<keyword evidence="2" id="KW-1185">Reference proteome</keyword>
<name>A0A9D4G801_DREPO</name>
<organism evidence="1 2">
    <name type="scientific">Dreissena polymorpha</name>
    <name type="common">Zebra mussel</name>
    <name type="synonym">Mytilus polymorpha</name>
    <dbReference type="NCBI Taxonomy" id="45954"/>
    <lineage>
        <taxon>Eukaryota</taxon>
        <taxon>Metazoa</taxon>
        <taxon>Spiralia</taxon>
        <taxon>Lophotrochozoa</taxon>
        <taxon>Mollusca</taxon>
        <taxon>Bivalvia</taxon>
        <taxon>Autobranchia</taxon>
        <taxon>Heteroconchia</taxon>
        <taxon>Euheterodonta</taxon>
        <taxon>Imparidentia</taxon>
        <taxon>Neoheterodontei</taxon>
        <taxon>Myida</taxon>
        <taxon>Dreissenoidea</taxon>
        <taxon>Dreissenidae</taxon>
        <taxon>Dreissena</taxon>
    </lineage>
</organism>
<gene>
    <name evidence="1" type="ORF">DPMN_139146</name>
</gene>
<dbReference type="AlphaFoldDB" id="A0A9D4G801"/>
<accession>A0A9D4G801</accession>
<protein>
    <submittedName>
        <fullName evidence="1">Uncharacterized protein</fullName>
    </submittedName>
</protein>